<dbReference type="Gene3D" id="3.40.50.720">
    <property type="entry name" value="NAD(P)-binding Rossmann-like Domain"/>
    <property type="match status" value="1"/>
</dbReference>
<dbReference type="GO" id="GO:0070403">
    <property type="term" value="F:NAD+ binding"/>
    <property type="evidence" value="ECO:0007669"/>
    <property type="project" value="InterPro"/>
</dbReference>
<dbReference type="Proteomes" id="UP000054262">
    <property type="component" value="Unassembled WGS sequence"/>
</dbReference>
<evidence type="ECO:0000256" key="6">
    <source>
        <dbReference type="ARBA" id="ARBA00023002"/>
    </source>
</evidence>
<dbReference type="AlphaFoldDB" id="A0P6E5"/>
<comment type="caution">
    <text evidence="11">The sequence shown here is derived from an EMBL/GenBank/DDBJ whole genome shotgun (WGS) entry which is preliminary data.</text>
</comment>
<evidence type="ECO:0000256" key="7">
    <source>
        <dbReference type="ARBA" id="ARBA00023027"/>
    </source>
</evidence>
<evidence type="ECO:0000313" key="12">
    <source>
        <dbReference type="Proteomes" id="UP000054262"/>
    </source>
</evidence>
<sequence length="288" mass="31688">MKNLLIFGVGLIGGSIALKVKKDAIFDRVIGVSRHNGRSLDDFVKKGMLDEIAVNVEEAISTANFIIIATPVAQTKNILKKIYPYLNADCLVTDVGSTKSEVMLDAAESLGDKFDQFIGSHPIAGSEKHGPDAADEKLFEGKNIIITPHSQANKVQLDCLWGFWECMGGIVSSMTPSQHDEIFSTVSHLPHLLAFALVNLINKKNSKDQLLEFAASGFRDFSRIAASSPEVWRDISLANKKAIISDLTLYKKEIDVLVEFIDNSQEGNLNDYLSKASSTRSEWAEDKK</sequence>
<dbReference type="InterPro" id="IPR036291">
    <property type="entry name" value="NAD(P)-bd_dom_sf"/>
</dbReference>
<comment type="similarity">
    <text evidence="2">Belongs to the prephenate/arogenate dehydrogenase family.</text>
</comment>
<evidence type="ECO:0000256" key="2">
    <source>
        <dbReference type="ARBA" id="ARBA00007964"/>
    </source>
</evidence>
<keyword evidence="8" id="KW-0057">Aromatic amino acid biosynthesis</keyword>
<dbReference type="InterPro" id="IPR050812">
    <property type="entry name" value="Preph/Arog_dehydrog"/>
</dbReference>
<evidence type="ECO:0000256" key="3">
    <source>
        <dbReference type="ARBA" id="ARBA00012068"/>
    </source>
</evidence>
<dbReference type="SUPFAM" id="SSF51735">
    <property type="entry name" value="NAD(P)-binding Rossmann-fold domains"/>
    <property type="match status" value="1"/>
</dbReference>
<dbReference type="InterPro" id="IPR046825">
    <property type="entry name" value="PDH_C"/>
</dbReference>
<dbReference type="GO" id="GO:0006571">
    <property type="term" value="P:tyrosine biosynthetic process"/>
    <property type="evidence" value="ECO:0007669"/>
    <property type="project" value="UniProtKB-KW"/>
</dbReference>
<accession>A0P6E5</accession>
<keyword evidence="5" id="KW-0028">Amino-acid biosynthesis</keyword>
<dbReference type="EC" id="1.3.1.12" evidence="3"/>
<dbReference type="PANTHER" id="PTHR21363:SF0">
    <property type="entry name" value="PREPHENATE DEHYDROGENASE [NADP(+)]"/>
    <property type="match status" value="1"/>
</dbReference>
<evidence type="ECO:0000259" key="10">
    <source>
        <dbReference type="PROSITE" id="PS51176"/>
    </source>
</evidence>
<reference evidence="11 12" key="1">
    <citation type="submission" date="2006-11" db="EMBL/GenBank/DDBJ databases">
        <authorList>
            <person name="Giovannoni S."/>
            <person name="Vergin K."/>
            <person name="Ferriera S."/>
            <person name="Johnson J."/>
            <person name="Kravitz S."/>
            <person name="Beeson K."/>
            <person name="Sutton G."/>
            <person name="Rogers Y.-H."/>
            <person name="Friedman R."/>
            <person name="Frazier M."/>
            <person name="Venter J.C."/>
        </authorList>
    </citation>
    <scope>NUCLEOTIDE SEQUENCE [LARGE SCALE GENOMIC DNA]</scope>
    <source>
        <strain evidence="11 12">HTCC2181</strain>
    </source>
</reference>
<comment type="pathway">
    <text evidence="1">Amino-acid biosynthesis; L-tyrosine biosynthesis; (4-hydroxyphenyl)pyruvate from prephenate (NAD(+) route): step 1/1.</text>
</comment>
<dbReference type="Pfam" id="PF02153">
    <property type="entry name" value="PDH_N"/>
    <property type="match status" value="1"/>
</dbReference>
<keyword evidence="7" id="KW-0520">NAD</keyword>
<evidence type="ECO:0000313" key="11">
    <source>
        <dbReference type="EMBL" id="EAV47105.1"/>
    </source>
</evidence>
<gene>
    <name evidence="11" type="ORF">MB2181_03490</name>
</gene>
<comment type="catalytic activity">
    <reaction evidence="9">
        <text>prephenate + NAD(+) = 3-(4-hydroxyphenyl)pyruvate + CO2 + NADH</text>
        <dbReference type="Rhea" id="RHEA:13869"/>
        <dbReference type="ChEBI" id="CHEBI:16526"/>
        <dbReference type="ChEBI" id="CHEBI:29934"/>
        <dbReference type="ChEBI" id="CHEBI:36242"/>
        <dbReference type="ChEBI" id="CHEBI:57540"/>
        <dbReference type="ChEBI" id="CHEBI:57945"/>
        <dbReference type="EC" id="1.3.1.12"/>
    </reaction>
</comment>
<evidence type="ECO:0000256" key="8">
    <source>
        <dbReference type="ARBA" id="ARBA00023141"/>
    </source>
</evidence>
<evidence type="ECO:0000256" key="1">
    <source>
        <dbReference type="ARBA" id="ARBA00005067"/>
    </source>
</evidence>
<feature type="domain" description="Prephenate/arogenate dehydrogenase" evidence="10">
    <location>
        <begin position="2"/>
        <end position="288"/>
    </location>
</feature>
<keyword evidence="4" id="KW-0827">Tyrosine biosynthesis</keyword>
<dbReference type="InterPro" id="IPR003099">
    <property type="entry name" value="Prephen_DH"/>
</dbReference>
<keyword evidence="6" id="KW-0560">Oxidoreductase</keyword>
<dbReference type="Pfam" id="PF20463">
    <property type="entry name" value="PDH_C"/>
    <property type="match status" value="1"/>
</dbReference>
<dbReference type="FunFam" id="1.10.3660.10:FF:000003">
    <property type="entry name" value="Prephenate dehydrogenase"/>
    <property type="match status" value="1"/>
</dbReference>
<proteinExistence type="inferred from homology"/>
<dbReference type="InterPro" id="IPR046826">
    <property type="entry name" value="PDH_N"/>
</dbReference>
<dbReference type="FunFam" id="3.40.50.720:FF:000208">
    <property type="entry name" value="Prephenate dehydrogenase"/>
    <property type="match status" value="1"/>
</dbReference>
<dbReference type="GO" id="GO:0008977">
    <property type="term" value="F:prephenate dehydrogenase (NAD+) activity"/>
    <property type="evidence" value="ECO:0007669"/>
    <property type="project" value="UniProtKB-EC"/>
</dbReference>
<keyword evidence="12" id="KW-1185">Reference proteome</keyword>
<dbReference type="InterPro" id="IPR008927">
    <property type="entry name" value="6-PGluconate_DH-like_C_sf"/>
</dbReference>
<organism evidence="11 12">
    <name type="scientific">Methylophilales bacterium HTCC2181</name>
    <dbReference type="NCBI Taxonomy" id="383631"/>
    <lineage>
        <taxon>Bacteria</taxon>
        <taxon>Pseudomonadati</taxon>
        <taxon>Pseudomonadota</taxon>
        <taxon>Betaproteobacteria</taxon>
        <taxon>Nitrosomonadales</taxon>
        <taxon>OM43 clade</taxon>
    </lineage>
</organism>
<dbReference type="EMBL" id="AAUX01000001">
    <property type="protein sequence ID" value="EAV47105.1"/>
    <property type="molecule type" value="Genomic_DNA"/>
</dbReference>
<dbReference type="Gene3D" id="1.10.3660.10">
    <property type="entry name" value="6-phosphogluconate dehydrogenase C-terminal like domain"/>
    <property type="match status" value="1"/>
</dbReference>
<dbReference type="PANTHER" id="PTHR21363">
    <property type="entry name" value="PREPHENATE DEHYDROGENASE"/>
    <property type="match status" value="1"/>
</dbReference>
<evidence type="ECO:0000256" key="4">
    <source>
        <dbReference type="ARBA" id="ARBA00022498"/>
    </source>
</evidence>
<name>A0P6E5_9PROT</name>
<dbReference type="SUPFAM" id="SSF48179">
    <property type="entry name" value="6-phosphogluconate dehydrogenase C-terminal domain-like"/>
    <property type="match status" value="1"/>
</dbReference>
<evidence type="ECO:0000256" key="9">
    <source>
        <dbReference type="ARBA" id="ARBA00049260"/>
    </source>
</evidence>
<evidence type="ECO:0000256" key="5">
    <source>
        <dbReference type="ARBA" id="ARBA00022605"/>
    </source>
</evidence>
<dbReference type="GO" id="GO:0004665">
    <property type="term" value="F:prephenate dehydrogenase (NADP+) activity"/>
    <property type="evidence" value="ECO:0007669"/>
    <property type="project" value="InterPro"/>
</dbReference>
<dbReference type="OrthoDB" id="9809920at2"/>
<dbReference type="PROSITE" id="PS51176">
    <property type="entry name" value="PDH_ADH"/>
    <property type="match status" value="1"/>
</dbReference>
<protein>
    <recommendedName>
        <fullName evidence="3">prephenate dehydrogenase</fullName>
        <ecNumber evidence="3">1.3.1.12</ecNumber>
    </recommendedName>
</protein>